<dbReference type="CDD" id="cd04471">
    <property type="entry name" value="S1_RNase_R"/>
    <property type="match status" value="1"/>
</dbReference>
<dbReference type="PANTHER" id="PTHR23355">
    <property type="entry name" value="RIBONUCLEASE"/>
    <property type="match status" value="1"/>
</dbReference>
<evidence type="ECO:0000256" key="1">
    <source>
        <dbReference type="ARBA" id="ARBA00022722"/>
    </source>
</evidence>
<evidence type="ECO:0000256" key="2">
    <source>
        <dbReference type="ARBA" id="ARBA00022801"/>
    </source>
</evidence>
<dbReference type="GO" id="GO:0003723">
    <property type="term" value="F:RNA binding"/>
    <property type="evidence" value="ECO:0007669"/>
    <property type="project" value="InterPro"/>
</dbReference>
<proteinExistence type="predicted"/>
<dbReference type="InterPro" id="IPR022966">
    <property type="entry name" value="RNase_II/R_CS"/>
</dbReference>
<dbReference type="PROSITE" id="PS01175">
    <property type="entry name" value="RIBONUCLEASE_II"/>
    <property type="match status" value="1"/>
</dbReference>
<dbReference type="EMBL" id="VSSQ01045820">
    <property type="protein sequence ID" value="MPM99734.1"/>
    <property type="molecule type" value="Genomic_DNA"/>
</dbReference>
<dbReference type="GO" id="GO:0006402">
    <property type="term" value="P:mRNA catabolic process"/>
    <property type="evidence" value="ECO:0007669"/>
    <property type="project" value="TreeGrafter"/>
</dbReference>
<keyword evidence="2 4" id="KW-0378">Hydrolase</keyword>
<dbReference type="Pfam" id="PF00773">
    <property type="entry name" value="RNB"/>
    <property type="match status" value="1"/>
</dbReference>
<comment type="caution">
    <text evidence="4">The sequence shown here is derived from an EMBL/GenBank/DDBJ whole genome shotgun (WGS) entry which is preliminary data.</text>
</comment>
<organism evidence="4">
    <name type="scientific">bioreactor metagenome</name>
    <dbReference type="NCBI Taxonomy" id="1076179"/>
    <lineage>
        <taxon>unclassified sequences</taxon>
        <taxon>metagenomes</taxon>
        <taxon>ecological metagenomes</taxon>
    </lineage>
</organism>
<evidence type="ECO:0000313" key="4">
    <source>
        <dbReference type="EMBL" id="MPM99734.1"/>
    </source>
</evidence>
<dbReference type="PROSITE" id="PS50126">
    <property type="entry name" value="S1"/>
    <property type="match status" value="1"/>
</dbReference>
<dbReference type="InterPro" id="IPR003029">
    <property type="entry name" value="S1_domain"/>
</dbReference>
<sequence>MLLANKTVAIHIKKITKEYKLPTPIPFLYRIHDEPKQENLLEALEIIHSLGYKVTKKRITPNDINKLLQRVRFAPGGDVINQVLIRSMPKAVYSPVNIGHYGLGFTDYTHFTSPIRRYADLIVHRLLKEYMVELPDSKRLKKIAEKTTQAAVHISDTERQAMEAERASTKLAATIYANMMLGGVFDGTVSGVVQYGVFVMLDIIYCEGLLHTHDMRDDYYQFDAKKMRITGKRTKHTYSLGSKVRVRIIKVNIEKRQIDLALVNNEEN</sequence>
<dbReference type="Pfam" id="PF00575">
    <property type="entry name" value="S1"/>
    <property type="match status" value="1"/>
</dbReference>
<evidence type="ECO:0000259" key="3">
    <source>
        <dbReference type="PROSITE" id="PS50126"/>
    </source>
</evidence>
<dbReference type="SMART" id="SM00955">
    <property type="entry name" value="RNB"/>
    <property type="match status" value="1"/>
</dbReference>
<accession>A0A645ECG8</accession>
<dbReference type="GO" id="GO:0008859">
    <property type="term" value="F:exoribonuclease II activity"/>
    <property type="evidence" value="ECO:0007669"/>
    <property type="project" value="UniProtKB-EC"/>
</dbReference>
<dbReference type="EC" id="3.1.13.1" evidence="4"/>
<dbReference type="InterPro" id="IPR050180">
    <property type="entry name" value="RNR_Ribonuclease"/>
</dbReference>
<dbReference type="GO" id="GO:0005829">
    <property type="term" value="C:cytosol"/>
    <property type="evidence" value="ECO:0007669"/>
    <property type="project" value="TreeGrafter"/>
</dbReference>
<dbReference type="SMART" id="SM00316">
    <property type="entry name" value="S1"/>
    <property type="match status" value="1"/>
</dbReference>
<dbReference type="InterPro" id="IPR012340">
    <property type="entry name" value="NA-bd_OB-fold"/>
</dbReference>
<dbReference type="Gene3D" id="2.40.50.140">
    <property type="entry name" value="Nucleic acid-binding proteins"/>
    <property type="match status" value="1"/>
</dbReference>
<protein>
    <submittedName>
        <fullName evidence="4">Ribonuclease R</fullName>
        <ecNumber evidence="4">3.1.13.1</ecNumber>
    </submittedName>
</protein>
<gene>
    <name evidence="4" type="primary">rnr_45</name>
    <name evidence="4" type="ORF">SDC9_146928</name>
</gene>
<keyword evidence="1" id="KW-0540">Nuclease</keyword>
<feature type="domain" description="S1 motif" evidence="3">
    <location>
        <begin position="182"/>
        <end position="263"/>
    </location>
</feature>
<dbReference type="InterPro" id="IPR001900">
    <property type="entry name" value="RNase_II/R"/>
</dbReference>
<reference evidence="4" key="1">
    <citation type="submission" date="2019-08" db="EMBL/GenBank/DDBJ databases">
        <authorList>
            <person name="Kucharzyk K."/>
            <person name="Murdoch R.W."/>
            <person name="Higgins S."/>
            <person name="Loffler F."/>
        </authorList>
    </citation>
    <scope>NUCLEOTIDE SEQUENCE</scope>
</reference>
<name>A0A645ECG8_9ZZZZ</name>
<dbReference type="SUPFAM" id="SSF50249">
    <property type="entry name" value="Nucleic acid-binding proteins"/>
    <property type="match status" value="2"/>
</dbReference>
<dbReference type="AlphaFoldDB" id="A0A645ECG8"/>
<dbReference type="PANTHER" id="PTHR23355:SF9">
    <property type="entry name" value="DIS3-LIKE EXONUCLEASE 2"/>
    <property type="match status" value="1"/>
</dbReference>